<reference evidence="2 3" key="1">
    <citation type="submission" date="2019-03" db="EMBL/GenBank/DDBJ databases">
        <title>First draft genome of Liparis tanakae, snailfish: a comprehensive survey of snailfish specific genes.</title>
        <authorList>
            <person name="Kim W."/>
            <person name="Song I."/>
            <person name="Jeong J.-H."/>
            <person name="Kim D."/>
            <person name="Kim S."/>
            <person name="Ryu S."/>
            <person name="Song J.Y."/>
            <person name="Lee S.K."/>
        </authorList>
    </citation>
    <scope>NUCLEOTIDE SEQUENCE [LARGE SCALE GENOMIC DNA]</scope>
    <source>
        <tissue evidence="2">Muscle</tissue>
    </source>
</reference>
<dbReference type="AlphaFoldDB" id="A0A4Z2FNT8"/>
<accession>A0A4Z2FNT8</accession>
<keyword evidence="3" id="KW-1185">Reference proteome</keyword>
<feature type="region of interest" description="Disordered" evidence="1">
    <location>
        <begin position="56"/>
        <end position="82"/>
    </location>
</feature>
<protein>
    <submittedName>
        <fullName evidence="2">Uncharacterized protein</fullName>
    </submittedName>
</protein>
<sequence>MEAQRRGLVHRAPETEVWWSGGLEVCGGLVVWWSGGLLRPADRRSVTWCVSRSVEPRLSGRSEDTLSSAPAPSWPRPQPPPLYMYSLQQTHRVEDL</sequence>
<evidence type="ECO:0000313" key="2">
    <source>
        <dbReference type="EMBL" id="TNN42454.1"/>
    </source>
</evidence>
<gene>
    <name evidence="2" type="ORF">EYF80_047388</name>
</gene>
<comment type="caution">
    <text evidence="2">The sequence shown here is derived from an EMBL/GenBank/DDBJ whole genome shotgun (WGS) entry which is preliminary data.</text>
</comment>
<dbReference type="EMBL" id="SRLO01001035">
    <property type="protein sequence ID" value="TNN42454.1"/>
    <property type="molecule type" value="Genomic_DNA"/>
</dbReference>
<name>A0A4Z2FNT8_9TELE</name>
<dbReference type="Proteomes" id="UP000314294">
    <property type="component" value="Unassembled WGS sequence"/>
</dbReference>
<evidence type="ECO:0000313" key="3">
    <source>
        <dbReference type="Proteomes" id="UP000314294"/>
    </source>
</evidence>
<feature type="compositionally biased region" description="Pro residues" evidence="1">
    <location>
        <begin position="72"/>
        <end position="82"/>
    </location>
</feature>
<organism evidence="2 3">
    <name type="scientific">Liparis tanakae</name>
    <name type="common">Tanaka's snailfish</name>
    <dbReference type="NCBI Taxonomy" id="230148"/>
    <lineage>
        <taxon>Eukaryota</taxon>
        <taxon>Metazoa</taxon>
        <taxon>Chordata</taxon>
        <taxon>Craniata</taxon>
        <taxon>Vertebrata</taxon>
        <taxon>Euteleostomi</taxon>
        <taxon>Actinopterygii</taxon>
        <taxon>Neopterygii</taxon>
        <taxon>Teleostei</taxon>
        <taxon>Neoteleostei</taxon>
        <taxon>Acanthomorphata</taxon>
        <taxon>Eupercaria</taxon>
        <taxon>Perciformes</taxon>
        <taxon>Cottioidei</taxon>
        <taxon>Cottales</taxon>
        <taxon>Liparidae</taxon>
        <taxon>Liparis</taxon>
    </lineage>
</organism>
<evidence type="ECO:0000256" key="1">
    <source>
        <dbReference type="SAM" id="MobiDB-lite"/>
    </source>
</evidence>
<proteinExistence type="predicted"/>